<evidence type="ECO:0000313" key="3">
    <source>
        <dbReference type="Proteomes" id="UP000192738"/>
    </source>
</evidence>
<accession>A0A1W2DUF2</accession>
<keyword evidence="1" id="KW-0472">Membrane</keyword>
<sequence length="67" mass="7695">METQTMLIGILTLGTMLLTYLFMKSDDKSLFGKLPAHVEITGFSIKNGLSDTKNKYYIERFRDSSKR</sequence>
<keyword evidence="1" id="KW-1133">Transmembrane helix</keyword>
<organism evidence="2 3">
    <name type="scientific">Sporomusa malonica</name>
    <dbReference type="NCBI Taxonomy" id="112901"/>
    <lineage>
        <taxon>Bacteria</taxon>
        <taxon>Bacillati</taxon>
        <taxon>Bacillota</taxon>
        <taxon>Negativicutes</taxon>
        <taxon>Selenomonadales</taxon>
        <taxon>Sporomusaceae</taxon>
        <taxon>Sporomusa</taxon>
    </lineage>
</organism>
<evidence type="ECO:0000256" key="1">
    <source>
        <dbReference type="SAM" id="Phobius"/>
    </source>
</evidence>
<dbReference type="EMBL" id="FWXI01000018">
    <property type="protein sequence ID" value="SMD01043.1"/>
    <property type="molecule type" value="Genomic_DNA"/>
</dbReference>
<evidence type="ECO:0000313" key="2">
    <source>
        <dbReference type="EMBL" id="SMD01043.1"/>
    </source>
</evidence>
<reference evidence="2 3" key="1">
    <citation type="submission" date="2017-04" db="EMBL/GenBank/DDBJ databases">
        <authorList>
            <person name="Afonso C.L."/>
            <person name="Miller P.J."/>
            <person name="Scott M.A."/>
            <person name="Spackman E."/>
            <person name="Goraichik I."/>
            <person name="Dimitrov K.M."/>
            <person name="Suarez D.L."/>
            <person name="Swayne D.E."/>
        </authorList>
    </citation>
    <scope>NUCLEOTIDE SEQUENCE [LARGE SCALE GENOMIC DNA]</scope>
    <source>
        <strain evidence="2 3">DSM 5090</strain>
    </source>
</reference>
<proteinExistence type="predicted"/>
<keyword evidence="3" id="KW-1185">Reference proteome</keyword>
<gene>
    <name evidence="2" type="ORF">SAMN04488500_11862</name>
</gene>
<protein>
    <submittedName>
        <fullName evidence="2">Uncharacterized protein</fullName>
    </submittedName>
</protein>
<keyword evidence="1" id="KW-0812">Transmembrane</keyword>
<name>A0A1W2DUF2_9FIRM</name>
<dbReference type="AlphaFoldDB" id="A0A1W2DUF2"/>
<dbReference type="Proteomes" id="UP000192738">
    <property type="component" value="Unassembled WGS sequence"/>
</dbReference>
<dbReference type="RefSeq" id="WP_084577329.1">
    <property type="nucleotide sequence ID" value="NZ_CP155572.1"/>
</dbReference>
<feature type="transmembrane region" description="Helical" evidence="1">
    <location>
        <begin position="6"/>
        <end position="23"/>
    </location>
</feature>